<keyword evidence="2" id="KW-0812">Transmembrane</keyword>
<reference evidence="4 5" key="1">
    <citation type="submission" date="2021-05" db="EMBL/GenBank/DDBJ databases">
        <title>Fusibacter ferrireducens sp. nov., an anaerobic, sulfur- and Fe-reducing bacterium isolated from the mangrove sediment.</title>
        <authorList>
            <person name="Qiu D."/>
        </authorList>
    </citation>
    <scope>NUCLEOTIDE SEQUENCE [LARGE SCALE GENOMIC DNA]</scope>
    <source>
        <strain evidence="4 5">DSM 12116</strain>
    </source>
</reference>
<protein>
    <submittedName>
        <fullName evidence="4">GGDEF domain-containing protein</fullName>
    </submittedName>
</protein>
<name>A0ABS5PL12_9FIRM</name>
<evidence type="ECO:0000256" key="2">
    <source>
        <dbReference type="SAM" id="Phobius"/>
    </source>
</evidence>
<dbReference type="PANTHER" id="PTHR45138:SF9">
    <property type="entry name" value="DIGUANYLATE CYCLASE DGCM-RELATED"/>
    <property type="match status" value="1"/>
</dbReference>
<feature type="domain" description="GGDEF" evidence="3">
    <location>
        <begin position="254"/>
        <end position="391"/>
    </location>
</feature>
<accession>A0ABS5PL12</accession>
<dbReference type="SMART" id="SM00267">
    <property type="entry name" value="GGDEF"/>
    <property type="match status" value="1"/>
</dbReference>
<keyword evidence="2" id="KW-0472">Membrane</keyword>
<dbReference type="PROSITE" id="PS50887">
    <property type="entry name" value="GGDEF"/>
    <property type="match status" value="1"/>
</dbReference>
<dbReference type="InterPro" id="IPR029787">
    <property type="entry name" value="Nucleotide_cyclase"/>
</dbReference>
<dbReference type="InterPro" id="IPR043128">
    <property type="entry name" value="Rev_trsase/Diguanyl_cyclase"/>
</dbReference>
<dbReference type="Gene3D" id="3.30.70.270">
    <property type="match status" value="1"/>
</dbReference>
<dbReference type="Pfam" id="PF00990">
    <property type="entry name" value="GGDEF"/>
    <property type="match status" value="1"/>
</dbReference>
<dbReference type="NCBIfam" id="TIGR00254">
    <property type="entry name" value="GGDEF"/>
    <property type="match status" value="1"/>
</dbReference>
<dbReference type="CDD" id="cd01949">
    <property type="entry name" value="GGDEF"/>
    <property type="match status" value="1"/>
</dbReference>
<feature type="transmembrane region" description="Helical" evidence="2">
    <location>
        <begin position="27"/>
        <end position="47"/>
    </location>
</feature>
<dbReference type="RefSeq" id="WP_213235522.1">
    <property type="nucleotide sequence ID" value="NZ_JAHBCL010000004.1"/>
</dbReference>
<evidence type="ECO:0000256" key="1">
    <source>
        <dbReference type="SAM" id="Coils"/>
    </source>
</evidence>
<dbReference type="Proteomes" id="UP000746471">
    <property type="component" value="Unassembled WGS sequence"/>
</dbReference>
<feature type="coiled-coil region" evidence="1">
    <location>
        <begin position="196"/>
        <end position="226"/>
    </location>
</feature>
<organism evidence="4 5">
    <name type="scientific">Fusibacter paucivorans</name>
    <dbReference type="NCBI Taxonomy" id="76009"/>
    <lineage>
        <taxon>Bacteria</taxon>
        <taxon>Bacillati</taxon>
        <taxon>Bacillota</taxon>
        <taxon>Clostridia</taxon>
        <taxon>Eubacteriales</taxon>
        <taxon>Eubacteriales Family XII. Incertae Sedis</taxon>
        <taxon>Fusibacter</taxon>
    </lineage>
</organism>
<feature type="transmembrane region" description="Helical" evidence="2">
    <location>
        <begin position="59"/>
        <end position="77"/>
    </location>
</feature>
<dbReference type="PANTHER" id="PTHR45138">
    <property type="entry name" value="REGULATORY COMPONENTS OF SENSORY TRANSDUCTION SYSTEM"/>
    <property type="match status" value="1"/>
</dbReference>
<sequence>MKFKSLSLKNHQTAYREHRNKVNAKHILMLTRYVILFEFLFILIALFSYHHQRVENFPYMRYILMYTILICISFAMNRSAKYMRSSPHFYRLTTLYAAFFISWGLIVSLLDQALYGHLNAFYINIVAIMAIVYMEDRDILLLYLGETFVLFVFLPSVQVNQDVLVGHYVNTIVFILFMVIASHFHHKIFKRQFITNNRLKAQIKENDTMAEELKRAVEKLETLVIQDDLTGLPNRRGLEEFIRRISQMDFSDDVPYSLMMIDIDYFKDYNDTYGHPMGDEALRAISKVLSSELTSLNDYVIRYGGEEFLQVCIDKDSTQMPALAEKLRLAIEAIGIEHRTSKCADVITISIGIASSTVHSIDRLSEVLTQADKALYDAKTNGRNQYAVFDQSQNTPSSS</sequence>
<comment type="caution">
    <text evidence="4">The sequence shown here is derived from an EMBL/GenBank/DDBJ whole genome shotgun (WGS) entry which is preliminary data.</text>
</comment>
<keyword evidence="5" id="KW-1185">Reference proteome</keyword>
<dbReference type="EMBL" id="JAHBCL010000004">
    <property type="protein sequence ID" value="MBS7525738.1"/>
    <property type="molecule type" value="Genomic_DNA"/>
</dbReference>
<keyword evidence="2" id="KW-1133">Transmembrane helix</keyword>
<feature type="transmembrane region" description="Helical" evidence="2">
    <location>
        <begin position="165"/>
        <end position="184"/>
    </location>
</feature>
<dbReference type="InterPro" id="IPR000160">
    <property type="entry name" value="GGDEF_dom"/>
</dbReference>
<proteinExistence type="predicted"/>
<feature type="transmembrane region" description="Helical" evidence="2">
    <location>
        <begin position="89"/>
        <end position="108"/>
    </location>
</feature>
<dbReference type="SUPFAM" id="SSF55073">
    <property type="entry name" value="Nucleotide cyclase"/>
    <property type="match status" value="1"/>
</dbReference>
<evidence type="ECO:0000259" key="3">
    <source>
        <dbReference type="PROSITE" id="PS50887"/>
    </source>
</evidence>
<feature type="transmembrane region" description="Helical" evidence="2">
    <location>
        <begin position="140"/>
        <end position="159"/>
    </location>
</feature>
<feature type="transmembrane region" description="Helical" evidence="2">
    <location>
        <begin position="114"/>
        <end position="133"/>
    </location>
</feature>
<gene>
    <name evidence="4" type="ORF">KHM83_03500</name>
</gene>
<keyword evidence="1" id="KW-0175">Coiled coil</keyword>
<evidence type="ECO:0000313" key="5">
    <source>
        <dbReference type="Proteomes" id="UP000746471"/>
    </source>
</evidence>
<evidence type="ECO:0000313" key="4">
    <source>
        <dbReference type="EMBL" id="MBS7525738.1"/>
    </source>
</evidence>
<dbReference type="InterPro" id="IPR050469">
    <property type="entry name" value="Diguanylate_Cyclase"/>
</dbReference>